<dbReference type="OrthoDB" id="9785847at2"/>
<dbReference type="Pfam" id="PF08386">
    <property type="entry name" value="Abhydrolase_4"/>
    <property type="match status" value="1"/>
</dbReference>
<dbReference type="InterPro" id="IPR013595">
    <property type="entry name" value="Pept_S33_TAP-like_C"/>
</dbReference>
<proteinExistence type="predicted"/>
<accession>A0A1L3JGG7</accession>
<feature type="domain" description="AB hydrolase-1" evidence="1">
    <location>
        <begin position="88"/>
        <end position="181"/>
    </location>
</feature>
<dbReference type="GO" id="GO:0016787">
    <property type="term" value="F:hydrolase activity"/>
    <property type="evidence" value="ECO:0007669"/>
    <property type="project" value="UniProtKB-KW"/>
</dbReference>
<dbReference type="InterPro" id="IPR000073">
    <property type="entry name" value="AB_hydrolase_1"/>
</dbReference>
<protein>
    <submittedName>
        <fullName evidence="3">Alpha/beta hydrolase</fullName>
    </submittedName>
</protein>
<dbReference type="RefSeq" id="WP_072554551.1">
    <property type="nucleotide sequence ID" value="NZ_CP018155.1"/>
</dbReference>
<keyword evidence="3" id="KW-0378">Hydrolase</keyword>
<evidence type="ECO:0000313" key="4">
    <source>
        <dbReference type="Proteomes" id="UP000181898"/>
    </source>
</evidence>
<dbReference type="InterPro" id="IPR029058">
    <property type="entry name" value="AB_hydrolase_fold"/>
</dbReference>
<organism evidence="3 4">
    <name type="scientific">Tenacibaculum todarodis</name>
    <dbReference type="NCBI Taxonomy" id="1850252"/>
    <lineage>
        <taxon>Bacteria</taxon>
        <taxon>Pseudomonadati</taxon>
        <taxon>Bacteroidota</taxon>
        <taxon>Flavobacteriia</taxon>
        <taxon>Flavobacteriales</taxon>
        <taxon>Flavobacteriaceae</taxon>
        <taxon>Tenacibaculum</taxon>
    </lineage>
</organism>
<dbReference type="SUPFAM" id="SSF53474">
    <property type="entry name" value="alpha/beta-Hydrolases"/>
    <property type="match status" value="1"/>
</dbReference>
<evidence type="ECO:0000259" key="1">
    <source>
        <dbReference type="Pfam" id="PF00561"/>
    </source>
</evidence>
<dbReference type="STRING" id="1850252.LPB136_02075"/>
<evidence type="ECO:0000259" key="2">
    <source>
        <dbReference type="Pfam" id="PF08386"/>
    </source>
</evidence>
<name>A0A1L3JGG7_9FLAO</name>
<sequence length="292" mass="32407">MSILENTNTLKPSLEIPKFVKVTGKSIQFISLKLTTWLAIKLLITPIKHATPKREIAMAKSAQKKKLFVDAIDRKIHVLSYGYSKKKVLLAHGWAGRSTQLFMVADKLLEKGYMVISFDAPAHGKSTGKTTNMIEYVETIKKINDEFGPFEAAVGHSFGGMAILNTQAEKAIFKSLVTIGAADIISNITKRFIANLGLKPVIAKKMTNYFNKKLQINLDNYSANYAAKKVEIPTLVIHDSKDGDVPVSCAHNIRQNLKKGSLLITNGLGHTKILRNKETMNRAVNFIIKNNL</sequence>
<dbReference type="AlphaFoldDB" id="A0A1L3JGG7"/>
<dbReference type="InterPro" id="IPR050471">
    <property type="entry name" value="AB_hydrolase"/>
</dbReference>
<feature type="domain" description="Peptidase S33 tripeptidyl aminopeptidase-like C-terminal" evidence="2">
    <location>
        <begin position="227"/>
        <end position="285"/>
    </location>
</feature>
<dbReference type="Gene3D" id="3.40.50.1820">
    <property type="entry name" value="alpha/beta hydrolase"/>
    <property type="match status" value="1"/>
</dbReference>
<reference evidence="3 4" key="1">
    <citation type="submission" date="2016-11" db="EMBL/GenBank/DDBJ databases">
        <title>Tenacibaculum sp. LPB0136, isolated from marine environment.</title>
        <authorList>
            <person name="Kim E."/>
            <person name="Yi H."/>
        </authorList>
    </citation>
    <scope>NUCLEOTIDE SEQUENCE [LARGE SCALE GENOMIC DNA]</scope>
    <source>
        <strain evidence="3 4">LPB0136</strain>
    </source>
</reference>
<keyword evidence="4" id="KW-1185">Reference proteome</keyword>
<dbReference type="PANTHER" id="PTHR43433">
    <property type="entry name" value="HYDROLASE, ALPHA/BETA FOLD FAMILY PROTEIN"/>
    <property type="match status" value="1"/>
</dbReference>
<gene>
    <name evidence="3" type="ORF">LPB136_02075</name>
</gene>
<dbReference type="PANTHER" id="PTHR43433:SF5">
    <property type="entry name" value="AB HYDROLASE-1 DOMAIN-CONTAINING PROTEIN"/>
    <property type="match status" value="1"/>
</dbReference>
<dbReference type="Proteomes" id="UP000181898">
    <property type="component" value="Chromosome"/>
</dbReference>
<evidence type="ECO:0000313" key="3">
    <source>
        <dbReference type="EMBL" id="APG64227.1"/>
    </source>
</evidence>
<dbReference type="Pfam" id="PF00561">
    <property type="entry name" value="Abhydrolase_1"/>
    <property type="match status" value="1"/>
</dbReference>
<dbReference type="EMBL" id="CP018155">
    <property type="protein sequence ID" value="APG64227.1"/>
    <property type="molecule type" value="Genomic_DNA"/>
</dbReference>
<dbReference type="KEGG" id="ten:LPB136_02075"/>